<comment type="caution">
    <text evidence="2">The sequence shown here is derived from an EMBL/GenBank/DDBJ whole genome shotgun (WGS) entry which is preliminary data.</text>
</comment>
<organism evidence="2 3">
    <name type="scientific">Niastella yeongjuensis</name>
    <dbReference type="NCBI Taxonomy" id="354355"/>
    <lineage>
        <taxon>Bacteria</taxon>
        <taxon>Pseudomonadati</taxon>
        <taxon>Bacteroidota</taxon>
        <taxon>Chitinophagia</taxon>
        <taxon>Chitinophagales</taxon>
        <taxon>Chitinophagaceae</taxon>
        <taxon>Niastella</taxon>
    </lineage>
</organism>
<name>A0A1V9EBX4_9BACT</name>
<dbReference type="Proteomes" id="UP000192610">
    <property type="component" value="Unassembled WGS sequence"/>
</dbReference>
<evidence type="ECO:0000313" key="2">
    <source>
        <dbReference type="EMBL" id="OQP43627.1"/>
    </source>
</evidence>
<feature type="transmembrane region" description="Helical" evidence="1">
    <location>
        <begin position="60"/>
        <end position="83"/>
    </location>
</feature>
<dbReference type="EMBL" id="LVXG01000040">
    <property type="protein sequence ID" value="OQP43627.1"/>
    <property type="molecule type" value="Genomic_DNA"/>
</dbReference>
<reference evidence="3" key="1">
    <citation type="submission" date="2016-04" db="EMBL/GenBank/DDBJ databases">
        <authorList>
            <person name="Chen L."/>
            <person name="Zhuang W."/>
            <person name="Wang G."/>
        </authorList>
    </citation>
    <scope>NUCLEOTIDE SEQUENCE [LARGE SCALE GENOMIC DNA]</scope>
    <source>
        <strain evidence="3">17621</strain>
    </source>
</reference>
<keyword evidence="1" id="KW-1133">Transmembrane helix</keyword>
<sequence length="93" mass="10225">MYGCVIIVTVSKGSFIDHSVGISPPVLLILTSVYFVNTFKADMTSPLIKCNNAMAVKIKYAQSLGSILILNLLFICILNHVYIAKQSKFINSK</sequence>
<keyword evidence="3" id="KW-1185">Reference proteome</keyword>
<keyword evidence="1" id="KW-0472">Membrane</keyword>
<keyword evidence="1" id="KW-0812">Transmembrane</keyword>
<proteinExistence type="predicted"/>
<feature type="transmembrane region" description="Helical" evidence="1">
    <location>
        <begin position="20"/>
        <end position="39"/>
    </location>
</feature>
<accession>A0A1V9EBX4</accession>
<dbReference type="AlphaFoldDB" id="A0A1V9EBX4"/>
<gene>
    <name evidence="2" type="ORF">A4H97_33810</name>
</gene>
<protein>
    <submittedName>
        <fullName evidence="2">Uncharacterized protein</fullName>
    </submittedName>
</protein>
<evidence type="ECO:0000313" key="3">
    <source>
        <dbReference type="Proteomes" id="UP000192610"/>
    </source>
</evidence>
<evidence type="ECO:0000256" key="1">
    <source>
        <dbReference type="SAM" id="Phobius"/>
    </source>
</evidence>